<dbReference type="PRINTS" id="PR00260">
    <property type="entry name" value="CHEMTRNSDUCR"/>
</dbReference>
<sequence>MSATIKEISTEMQNIDIATKEIYSGTENLSTTTEEVNASIEEITSNTTELSIKAKDGDLASKEIQERAAKIKEQGLRTIDMSKKIYKEKQSNIIKAIEKGKIVEEVKVMADSITNIASQTNLLALNAAIESARAGEMGRGFAVVAEEIRKLAKQSTGNVSNIQNVIVQVNEAFNNLSNNTQDILTFIDNNANPDYELFLETALKCEKDAVFIKAMSEEIAKSTNEILFTIQQASFAVENISETAQLSASNSDGILNSVNDTTMAIKEILISSQKQFGLSDELNTLVNKFKI</sequence>
<name>A0ABW8SPS8_9CLOT</name>
<dbReference type="PROSITE" id="PS50111">
    <property type="entry name" value="CHEMOTAXIS_TRANSDUC_2"/>
    <property type="match status" value="1"/>
</dbReference>
<evidence type="ECO:0000256" key="2">
    <source>
        <dbReference type="ARBA" id="ARBA00029447"/>
    </source>
</evidence>
<accession>A0ABW8SPS8</accession>
<comment type="similarity">
    <text evidence="2">Belongs to the methyl-accepting chemotaxis (MCP) protein family.</text>
</comment>
<organism evidence="5 6">
    <name type="scientific">Candidatus Clostridium eludens</name>
    <dbReference type="NCBI Taxonomy" id="3381663"/>
    <lineage>
        <taxon>Bacteria</taxon>
        <taxon>Bacillati</taxon>
        <taxon>Bacillota</taxon>
        <taxon>Clostridia</taxon>
        <taxon>Eubacteriales</taxon>
        <taxon>Clostridiaceae</taxon>
        <taxon>Clostridium</taxon>
    </lineage>
</organism>
<dbReference type="SMART" id="SM00283">
    <property type="entry name" value="MA"/>
    <property type="match status" value="1"/>
</dbReference>
<evidence type="ECO:0000256" key="3">
    <source>
        <dbReference type="PROSITE-ProRule" id="PRU00284"/>
    </source>
</evidence>
<dbReference type="Gene3D" id="1.10.287.950">
    <property type="entry name" value="Methyl-accepting chemotaxis protein"/>
    <property type="match status" value="1"/>
</dbReference>
<evidence type="ECO:0000313" key="6">
    <source>
        <dbReference type="Proteomes" id="UP001623660"/>
    </source>
</evidence>
<feature type="domain" description="Methyl-accepting transducer" evidence="4">
    <location>
        <begin position="4"/>
        <end position="262"/>
    </location>
</feature>
<gene>
    <name evidence="5" type="ORF">ACJDU8_20675</name>
</gene>
<evidence type="ECO:0000256" key="1">
    <source>
        <dbReference type="ARBA" id="ARBA00023224"/>
    </source>
</evidence>
<protein>
    <submittedName>
        <fullName evidence="5">Methyl-accepting chemotaxis protein</fullName>
    </submittedName>
</protein>
<dbReference type="Proteomes" id="UP001623660">
    <property type="component" value="Unassembled WGS sequence"/>
</dbReference>
<dbReference type="PANTHER" id="PTHR32089:SF112">
    <property type="entry name" value="LYSOZYME-LIKE PROTEIN-RELATED"/>
    <property type="match status" value="1"/>
</dbReference>
<evidence type="ECO:0000259" key="4">
    <source>
        <dbReference type="PROSITE" id="PS50111"/>
    </source>
</evidence>
<reference evidence="5 6" key="1">
    <citation type="submission" date="2024-11" db="EMBL/GenBank/DDBJ databases">
        <authorList>
            <person name="Heng Y.C."/>
            <person name="Lim A.C.H."/>
            <person name="Lee J.K.Y."/>
            <person name="Kittelmann S."/>
        </authorList>
    </citation>
    <scope>NUCLEOTIDE SEQUENCE [LARGE SCALE GENOMIC DNA]</scope>
    <source>
        <strain evidence="5 6">WILCCON 0269</strain>
    </source>
</reference>
<dbReference type="Pfam" id="PF00015">
    <property type="entry name" value="MCPsignal"/>
    <property type="match status" value="1"/>
</dbReference>
<dbReference type="EMBL" id="JBJHZX010000042">
    <property type="protein sequence ID" value="MFL0197960.1"/>
    <property type="molecule type" value="Genomic_DNA"/>
</dbReference>
<dbReference type="InterPro" id="IPR004089">
    <property type="entry name" value="MCPsignal_dom"/>
</dbReference>
<dbReference type="InterPro" id="IPR004090">
    <property type="entry name" value="Chemotax_Me-accpt_rcpt"/>
</dbReference>
<evidence type="ECO:0000313" key="5">
    <source>
        <dbReference type="EMBL" id="MFL0197960.1"/>
    </source>
</evidence>
<comment type="caution">
    <text evidence="5">The sequence shown here is derived from an EMBL/GenBank/DDBJ whole genome shotgun (WGS) entry which is preliminary data.</text>
</comment>
<keyword evidence="1 3" id="KW-0807">Transducer</keyword>
<dbReference type="SUPFAM" id="SSF58104">
    <property type="entry name" value="Methyl-accepting chemotaxis protein (MCP) signaling domain"/>
    <property type="match status" value="1"/>
</dbReference>
<keyword evidence="6" id="KW-1185">Reference proteome</keyword>
<dbReference type="PANTHER" id="PTHR32089">
    <property type="entry name" value="METHYL-ACCEPTING CHEMOTAXIS PROTEIN MCPB"/>
    <property type="match status" value="1"/>
</dbReference>
<dbReference type="RefSeq" id="WP_406794069.1">
    <property type="nucleotide sequence ID" value="NZ_JBJHZX010000042.1"/>
</dbReference>
<proteinExistence type="inferred from homology"/>